<name>A0A1E4RET3_9ASCO</name>
<gene>
    <name evidence="4" type="ORF">HYPBUDRAFT_168487</name>
</gene>
<accession>A0A1E4RET3</accession>
<proteinExistence type="predicted"/>
<dbReference type="Pfam" id="PF05224">
    <property type="entry name" value="NDT80_PhoG"/>
    <property type="match status" value="1"/>
</dbReference>
<dbReference type="GO" id="GO:0003677">
    <property type="term" value="F:DNA binding"/>
    <property type="evidence" value="ECO:0007669"/>
    <property type="project" value="UniProtKB-KW"/>
</dbReference>
<dbReference type="GO" id="GO:0003700">
    <property type="term" value="F:DNA-binding transcription factor activity"/>
    <property type="evidence" value="ECO:0007669"/>
    <property type="project" value="UniProtKB-UniRule"/>
</dbReference>
<dbReference type="RefSeq" id="XP_020074844.1">
    <property type="nucleotide sequence ID" value="XM_020222808.1"/>
</dbReference>
<dbReference type="InterPro" id="IPR037141">
    <property type="entry name" value="NDT80_DNA-bd_dom_sf"/>
</dbReference>
<organism evidence="4 5">
    <name type="scientific">Hyphopichia burtonii NRRL Y-1933</name>
    <dbReference type="NCBI Taxonomy" id="984485"/>
    <lineage>
        <taxon>Eukaryota</taxon>
        <taxon>Fungi</taxon>
        <taxon>Dikarya</taxon>
        <taxon>Ascomycota</taxon>
        <taxon>Saccharomycotina</taxon>
        <taxon>Pichiomycetes</taxon>
        <taxon>Debaryomycetaceae</taxon>
        <taxon>Hyphopichia</taxon>
    </lineage>
</organism>
<dbReference type="GO" id="GO:0045944">
    <property type="term" value="P:positive regulation of transcription by RNA polymerase II"/>
    <property type="evidence" value="ECO:0007669"/>
    <property type="project" value="TreeGrafter"/>
</dbReference>
<dbReference type="SUPFAM" id="SSF49417">
    <property type="entry name" value="p53-like transcription factors"/>
    <property type="match status" value="1"/>
</dbReference>
<protein>
    <submittedName>
        <fullName evidence="4">p53-like transcription factor</fullName>
    </submittedName>
</protein>
<dbReference type="PANTHER" id="PTHR35144:SF1">
    <property type="entry name" value="PROTEIN PACG"/>
    <property type="match status" value="1"/>
</dbReference>
<dbReference type="EMBL" id="KV454544">
    <property type="protein sequence ID" value="ODV65777.1"/>
    <property type="molecule type" value="Genomic_DNA"/>
</dbReference>
<keyword evidence="5" id="KW-1185">Reference proteome</keyword>
<dbReference type="OrthoDB" id="4117572at2759"/>
<dbReference type="STRING" id="984485.A0A1E4RET3"/>
<evidence type="ECO:0000256" key="1">
    <source>
        <dbReference type="ARBA" id="ARBA00023125"/>
    </source>
</evidence>
<evidence type="ECO:0000259" key="3">
    <source>
        <dbReference type="PROSITE" id="PS51517"/>
    </source>
</evidence>
<dbReference type="AlphaFoldDB" id="A0A1E4RET3"/>
<dbReference type="GO" id="GO:0000228">
    <property type="term" value="C:nuclear chromosome"/>
    <property type="evidence" value="ECO:0007669"/>
    <property type="project" value="TreeGrafter"/>
</dbReference>
<evidence type="ECO:0000256" key="2">
    <source>
        <dbReference type="PROSITE-ProRule" id="PRU00850"/>
    </source>
</evidence>
<evidence type="ECO:0000313" key="4">
    <source>
        <dbReference type="EMBL" id="ODV65777.1"/>
    </source>
</evidence>
<dbReference type="InterPro" id="IPR008967">
    <property type="entry name" value="p53-like_TF_DNA-bd_sf"/>
</dbReference>
<dbReference type="GO" id="GO:0051321">
    <property type="term" value="P:meiotic cell cycle"/>
    <property type="evidence" value="ECO:0007669"/>
    <property type="project" value="TreeGrafter"/>
</dbReference>
<dbReference type="GeneID" id="30997357"/>
<feature type="DNA-binding region" description="NDT80" evidence="2">
    <location>
        <begin position="154"/>
        <end position="428"/>
    </location>
</feature>
<dbReference type="InterPro" id="IPR052605">
    <property type="entry name" value="Fungal_trans_regulator"/>
</dbReference>
<sequence>MNNYNSGGNNSTDNSTKKDDLASLFLPDILHPLPSNNIKQEDINFDDSLMNQNFNLNMMDSHINHYSNYIPIEASAPVLNNKNYPLVDYDMNYNEDLQKFNQFHLPFRLYDQQLQQQQIQPVQQQQQPQIQPVQQPIQPVELIELEPVPAKKKAKPSPTPNIMIDYKMSKLTNLLDFTPIPENEEFKILDDSNNEIKLNMTGFMNGKFFTNDSDNNNYIQLNPNESGSNSKIDPKVISCYRRNFIQLSLNLNLSNFQNDSNKILKLQTTEYGYIITRVIKWFKIDISAKTVSNNPRLVPIIITDDEDKVSSVKNHSNDYVIPDPIKSSSYIIPINKINLENNTFNNYYTIKKLQFKNATPHNGNFTFQNYYNLKIKLSAVVADMYYDDYVDKNQELNIDDKNEFTLMELVSKPIIVRGRNPSFYYERKDILIKGRNLNLKSSFQDSDATEIDSNIESNNDFDDASSEDLPIGNDKSLPPLMYSALQSKNSNNNKLINQSNNKYKYFPILNVYYLPPINVVYFPHGAHQHKLSNSNLNLDQNKIDLNDKQMVRKNSNVYFK</sequence>
<dbReference type="Proteomes" id="UP000095085">
    <property type="component" value="Unassembled WGS sequence"/>
</dbReference>
<feature type="domain" description="NDT80" evidence="3">
    <location>
        <begin position="154"/>
        <end position="428"/>
    </location>
</feature>
<evidence type="ECO:0000313" key="5">
    <source>
        <dbReference type="Proteomes" id="UP000095085"/>
    </source>
</evidence>
<dbReference type="PANTHER" id="PTHR35144">
    <property type="entry name" value="MEIOSIS-SPECIFIC TRANSCRIPTION FACTOR NDT80"/>
    <property type="match status" value="1"/>
</dbReference>
<dbReference type="PROSITE" id="PS51517">
    <property type="entry name" value="NDT80"/>
    <property type="match status" value="1"/>
</dbReference>
<dbReference type="Gene3D" id="2.60.40.1390">
    <property type="entry name" value="NDT80 DNA-binding domain"/>
    <property type="match status" value="1"/>
</dbReference>
<reference evidence="5" key="1">
    <citation type="submission" date="2016-05" db="EMBL/GenBank/DDBJ databases">
        <title>Comparative genomics of biotechnologically important yeasts.</title>
        <authorList>
            <consortium name="DOE Joint Genome Institute"/>
            <person name="Riley R."/>
            <person name="Haridas S."/>
            <person name="Wolfe K.H."/>
            <person name="Lopes M.R."/>
            <person name="Hittinger C.T."/>
            <person name="Goker M."/>
            <person name="Salamov A."/>
            <person name="Wisecaver J."/>
            <person name="Long T.M."/>
            <person name="Aerts A.L."/>
            <person name="Barry K."/>
            <person name="Choi C."/>
            <person name="Clum A."/>
            <person name="Coughlan A.Y."/>
            <person name="Deshpande S."/>
            <person name="Douglass A.P."/>
            <person name="Hanson S.J."/>
            <person name="Klenk H.-P."/>
            <person name="Labutti K."/>
            <person name="Lapidus A."/>
            <person name="Lindquist E."/>
            <person name="Lipzen A."/>
            <person name="Meier-Kolthoff J.P."/>
            <person name="Ohm R.A."/>
            <person name="Otillar R.P."/>
            <person name="Pangilinan J."/>
            <person name="Peng Y."/>
            <person name="Rokas A."/>
            <person name="Rosa C.A."/>
            <person name="Scheuner C."/>
            <person name="Sibirny A.A."/>
            <person name="Slot J.C."/>
            <person name="Stielow J.B."/>
            <person name="Sun H."/>
            <person name="Kurtzman C.P."/>
            <person name="Blackwell M."/>
            <person name="Grigoriev I.V."/>
            <person name="Jeffries T.W."/>
        </authorList>
    </citation>
    <scope>NUCLEOTIDE SEQUENCE [LARGE SCALE GENOMIC DNA]</scope>
    <source>
        <strain evidence="5">NRRL Y-1933</strain>
    </source>
</reference>
<keyword evidence="1 2" id="KW-0238">DNA-binding</keyword>
<dbReference type="InterPro" id="IPR024061">
    <property type="entry name" value="NDT80_DNA-bd_dom"/>
</dbReference>